<reference evidence="2" key="1">
    <citation type="submission" date="2021-01" db="UniProtKB">
        <authorList>
            <consortium name="EnsemblPlants"/>
        </authorList>
    </citation>
    <scope>IDENTIFICATION</scope>
</reference>
<evidence type="ECO:0000313" key="2">
    <source>
        <dbReference type="EnsemblPlants" id="Kaladp0036s0050.1.v1.1"/>
    </source>
</evidence>
<name>A0A7N0TG80_KALFE</name>
<keyword evidence="3" id="KW-1185">Reference proteome</keyword>
<dbReference type="OMA" id="CCETEVS"/>
<sequence>MGESMWQRKQIQPMSPLVEGPGGPEQAVMQLEDKQKDHSIVSSSWEVLKEWFRNKKQGSSSSSGGSVVVGGGNDMRLVLGVLACPLAPIPLVALNQQENPLHLRIRNVSVGGSGGLAAARYIIQQYLAATGCLGLFGRNYNNNKYKNMYSTGDVKMSYCETEISTTTSATGDDKVKRLGSRSEESGCFVLWMMSPATWSLELVVGGRKVVAGSDGNIVWRHTPWLGTHAAKGPHRPLRRIIQGLDPKMTACLFEKSEYMGEDSIGGESCFVVKVEADRIAVKERSEGSAEVIRHTLYGYFSQKSGLLIYIEDSQLTRVASGADDDDDDGTAMYWETTMGSSITDYRDVDGILIAHQGRTIATVFKFGNEAIECSRSRLEEEWTINDVAFDVPGLSLDYFIPPADIFPSLNLSSS</sequence>
<evidence type="ECO:0000256" key="1">
    <source>
        <dbReference type="SAM" id="MobiDB-lite"/>
    </source>
</evidence>
<dbReference type="PANTHER" id="PTHR31300:SF34">
    <property type="entry name" value="PLANT_T8K14-16 PROTEIN"/>
    <property type="match status" value="1"/>
</dbReference>
<dbReference type="Gramene" id="Kaladp0036s0050.1.v1.1">
    <property type="protein sequence ID" value="Kaladp0036s0050.1.v1.1"/>
    <property type="gene ID" value="Kaladp0036s0050.v1.1"/>
</dbReference>
<dbReference type="PANTHER" id="PTHR31300">
    <property type="entry name" value="LIPASE"/>
    <property type="match status" value="1"/>
</dbReference>
<evidence type="ECO:0000313" key="3">
    <source>
        <dbReference type="Proteomes" id="UP000594263"/>
    </source>
</evidence>
<organism evidence="2 3">
    <name type="scientific">Kalanchoe fedtschenkoi</name>
    <name type="common">Lavender scallops</name>
    <name type="synonym">South American air plant</name>
    <dbReference type="NCBI Taxonomy" id="63787"/>
    <lineage>
        <taxon>Eukaryota</taxon>
        <taxon>Viridiplantae</taxon>
        <taxon>Streptophyta</taxon>
        <taxon>Embryophyta</taxon>
        <taxon>Tracheophyta</taxon>
        <taxon>Spermatophyta</taxon>
        <taxon>Magnoliopsida</taxon>
        <taxon>eudicotyledons</taxon>
        <taxon>Gunneridae</taxon>
        <taxon>Pentapetalae</taxon>
        <taxon>Saxifragales</taxon>
        <taxon>Crassulaceae</taxon>
        <taxon>Kalanchoe</taxon>
    </lineage>
</organism>
<dbReference type="AlphaFoldDB" id="A0A7N0TG80"/>
<proteinExistence type="predicted"/>
<feature type="region of interest" description="Disordered" evidence="1">
    <location>
        <begin position="1"/>
        <end position="24"/>
    </location>
</feature>
<dbReference type="InterPro" id="IPR006873">
    <property type="entry name" value="DUF620"/>
</dbReference>
<protein>
    <submittedName>
        <fullName evidence="2">Uncharacterized protein</fullName>
    </submittedName>
</protein>
<dbReference type="Pfam" id="PF04788">
    <property type="entry name" value="DUF620"/>
    <property type="match status" value="1"/>
</dbReference>
<accession>A0A7N0TG80</accession>
<dbReference type="Proteomes" id="UP000594263">
    <property type="component" value="Unplaced"/>
</dbReference>
<dbReference type="EnsemblPlants" id="Kaladp0036s0050.1.v1.1">
    <property type="protein sequence ID" value="Kaladp0036s0050.1.v1.1"/>
    <property type="gene ID" value="Kaladp0036s0050.v1.1"/>
</dbReference>